<gene>
    <name evidence="1" type="ORF">EVG20_g4976</name>
</gene>
<evidence type="ECO:0008006" key="3">
    <source>
        <dbReference type="Google" id="ProtNLM"/>
    </source>
</evidence>
<sequence length="345" mass="38936">MSISIALYTRRPVEKFTLFSHRANDSEQFNLSFYGMKLIYTGVGCSEIYLGKLYGSSVTGKKGRVVVCKIAYDECLTHHVETEATFYEGKLRYLQGIHVPVCHGYFSGDTPEGPKACLVLDYCCEPIQDTFSELSLSFKKAILKSALAIHDAGVATHDWAERNVLDYHGYPMIIDFDEARPHECKRKMPVVEGELSPRCADFGCSEIFRLVKKLRLWKPNQIRYLGAYHPIGLVVDPHDLAEKAPQSMPSEQAYKEAIKAIAEHENTCYPEEINVRKAATTEETQVALMETAPFAMNDAKDDGKEEDEVGEDDGIMDEKRTIPVCRKSETLYLYTWNVLFASIGD</sequence>
<dbReference type="Proteomes" id="UP000298327">
    <property type="component" value="Unassembled WGS sequence"/>
</dbReference>
<dbReference type="OrthoDB" id="3271031at2759"/>
<organism evidence="1 2">
    <name type="scientific">Dentipellis fragilis</name>
    <dbReference type="NCBI Taxonomy" id="205917"/>
    <lineage>
        <taxon>Eukaryota</taxon>
        <taxon>Fungi</taxon>
        <taxon>Dikarya</taxon>
        <taxon>Basidiomycota</taxon>
        <taxon>Agaricomycotina</taxon>
        <taxon>Agaricomycetes</taxon>
        <taxon>Russulales</taxon>
        <taxon>Hericiaceae</taxon>
        <taxon>Dentipellis</taxon>
    </lineage>
</organism>
<protein>
    <recommendedName>
        <fullName evidence="3">Protein kinase domain-containing protein</fullName>
    </recommendedName>
</protein>
<dbReference type="SUPFAM" id="SSF56112">
    <property type="entry name" value="Protein kinase-like (PK-like)"/>
    <property type="match status" value="1"/>
</dbReference>
<evidence type="ECO:0000313" key="2">
    <source>
        <dbReference type="Proteomes" id="UP000298327"/>
    </source>
</evidence>
<keyword evidence="2" id="KW-1185">Reference proteome</keyword>
<dbReference type="EMBL" id="SEOQ01000277">
    <property type="protein sequence ID" value="TFY66117.1"/>
    <property type="molecule type" value="Genomic_DNA"/>
</dbReference>
<name>A0A4Y9YWK6_9AGAM</name>
<dbReference type="STRING" id="205917.A0A4Y9YWK6"/>
<accession>A0A4Y9YWK6</accession>
<proteinExistence type="predicted"/>
<comment type="caution">
    <text evidence="1">The sequence shown here is derived from an EMBL/GenBank/DDBJ whole genome shotgun (WGS) entry which is preliminary data.</text>
</comment>
<dbReference type="InterPro" id="IPR011009">
    <property type="entry name" value="Kinase-like_dom_sf"/>
</dbReference>
<reference evidence="1 2" key="1">
    <citation type="submission" date="2019-02" db="EMBL/GenBank/DDBJ databases">
        <title>Genome sequencing of the rare red list fungi Dentipellis fragilis.</title>
        <authorList>
            <person name="Buettner E."/>
            <person name="Kellner H."/>
        </authorList>
    </citation>
    <scope>NUCLEOTIDE SEQUENCE [LARGE SCALE GENOMIC DNA]</scope>
    <source>
        <strain evidence="1 2">DSM 105465</strain>
    </source>
</reference>
<evidence type="ECO:0000313" key="1">
    <source>
        <dbReference type="EMBL" id="TFY66117.1"/>
    </source>
</evidence>
<dbReference type="AlphaFoldDB" id="A0A4Y9YWK6"/>